<proteinExistence type="predicted"/>
<gene>
    <name evidence="2" type="ORF">FC64_GL000142</name>
</gene>
<protein>
    <submittedName>
        <fullName evidence="2">Intergral membrane protein</fullName>
    </submittedName>
</protein>
<feature type="transmembrane region" description="Helical" evidence="1">
    <location>
        <begin position="169"/>
        <end position="191"/>
    </location>
</feature>
<accession>A0A0R1ZE11</accession>
<feature type="transmembrane region" description="Helical" evidence="1">
    <location>
        <begin position="83"/>
        <end position="101"/>
    </location>
</feature>
<evidence type="ECO:0000256" key="1">
    <source>
        <dbReference type="SAM" id="Phobius"/>
    </source>
</evidence>
<reference evidence="2 3" key="1">
    <citation type="journal article" date="2015" name="Genome Announc.">
        <title>Expanding the biotechnology potential of lactobacilli through comparative genomics of 213 strains and associated genera.</title>
        <authorList>
            <person name="Sun Z."/>
            <person name="Harris H.M."/>
            <person name="McCann A."/>
            <person name="Guo C."/>
            <person name="Argimon S."/>
            <person name="Zhang W."/>
            <person name="Yang X."/>
            <person name="Jeffery I.B."/>
            <person name="Cooney J.C."/>
            <person name="Kagawa T.F."/>
            <person name="Liu W."/>
            <person name="Song Y."/>
            <person name="Salvetti E."/>
            <person name="Wrobel A."/>
            <person name="Rasinkangas P."/>
            <person name="Parkhill J."/>
            <person name="Rea M.C."/>
            <person name="O'Sullivan O."/>
            <person name="Ritari J."/>
            <person name="Douillard F.P."/>
            <person name="Paul Ross R."/>
            <person name="Yang R."/>
            <person name="Briner A.E."/>
            <person name="Felis G.E."/>
            <person name="de Vos W.M."/>
            <person name="Barrangou R."/>
            <person name="Klaenhammer T.R."/>
            <person name="Caufield P.W."/>
            <person name="Cui Y."/>
            <person name="Zhang H."/>
            <person name="O'Toole P.W."/>
        </authorList>
    </citation>
    <scope>NUCLEOTIDE SEQUENCE [LARGE SCALE GENOMIC DNA]</scope>
    <source>
        <strain evidence="2 3">DSM 20653</strain>
    </source>
</reference>
<dbReference type="AlphaFoldDB" id="A0A0R1ZE11"/>
<dbReference type="STRING" id="1423820.FC64_GL000142"/>
<organism evidence="2 3">
    <name type="scientific">Ligilactobacillus araffinosus DSM 20653</name>
    <dbReference type="NCBI Taxonomy" id="1423820"/>
    <lineage>
        <taxon>Bacteria</taxon>
        <taxon>Bacillati</taxon>
        <taxon>Bacillota</taxon>
        <taxon>Bacilli</taxon>
        <taxon>Lactobacillales</taxon>
        <taxon>Lactobacillaceae</taxon>
        <taxon>Ligilactobacillus</taxon>
    </lineage>
</organism>
<dbReference type="EMBL" id="AYYZ01000011">
    <property type="protein sequence ID" value="KRM52999.1"/>
    <property type="molecule type" value="Genomic_DNA"/>
</dbReference>
<keyword evidence="1" id="KW-0812">Transmembrane</keyword>
<feature type="transmembrane region" description="Helical" evidence="1">
    <location>
        <begin position="6"/>
        <end position="26"/>
    </location>
</feature>
<feature type="transmembrane region" description="Helical" evidence="1">
    <location>
        <begin position="121"/>
        <end position="142"/>
    </location>
</feature>
<keyword evidence="3" id="KW-1185">Reference proteome</keyword>
<name>A0A0R1ZE11_9LACO</name>
<dbReference type="Pfam" id="PF07314">
    <property type="entry name" value="Lit"/>
    <property type="match status" value="1"/>
</dbReference>
<dbReference type="NCBIfam" id="TIGR01906">
    <property type="entry name" value="integ_TIGR01906"/>
    <property type="match status" value="1"/>
</dbReference>
<dbReference type="Proteomes" id="UP000051291">
    <property type="component" value="Unassembled WGS sequence"/>
</dbReference>
<keyword evidence="1" id="KW-0472">Membrane</keyword>
<evidence type="ECO:0000313" key="2">
    <source>
        <dbReference type="EMBL" id="KRM52999.1"/>
    </source>
</evidence>
<evidence type="ECO:0000313" key="3">
    <source>
        <dbReference type="Proteomes" id="UP000051291"/>
    </source>
</evidence>
<comment type="caution">
    <text evidence="2">The sequence shown here is derived from an EMBL/GenBank/DDBJ whole genome shotgun (WGS) entry which is preliminary data.</text>
</comment>
<sequence>MITIGIAIISLSVFITVNFTGLYHFFVVRDHLGRLVGLSNYELMINYRYLISYLQCGWIHHWQTSLALSSKGLTHFADVKRLIEFNNLILILFGGLAGVVITNRVRKRQMWQLILPVKMALTLLGTFIFILMIAFNRIFILFHEVLFRNRDWIFNPQTDPIIKALPENFFEACFLWAFLVWILAGLGLIWYGKRELKKAR</sequence>
<keyword evidence="1" id="KW-1133">Transmembrane helix</keyword>
<dbReference type="InterPro" id="IPR010178">
    <property type="entry name" value="Lit"/>
</dbReference>
<dbReference type="PATRIC" id="fig|1423820.4.peg.145"/>